<dbReference type="Proteomes" id="UP000533476">
    <property type="component" value="Unassembled WGS sequence"/>
</dbReference>
<comment type="caution">
    <text evidence="2">The sequence shown here is derived from an EMBL/GenBank/DDBJ whole genome shotgun (WGS) entry which is preliminary data.</text>
</comment>
<accession>A0A7Y0Q4B4</accession>
<keyword evidence="3" id="KW-1185">Reference proteome</keyword>
<dbReference type="SUPFAM" id="SSF88946">
    <property type="entry name" value="Sigma2 domain of RNA polymerase sigma factors"/>
    <property type="match status" value="1"/>
</dbReference>
<dbReference type="InterPro" id="IPR007627">
    <property type="entry name" value="RNA_pol_sigma70_r2"/>
</dbReference>
<evidence type="ECO:0000259" key="1">
    <source>
        <dbReference type="Pfam" id="PF04542"/>
    </source>
</evidence>
<dbReference type="AlphaFoldDB" id="A0A7Y0Q4B4"/>
<dbReference type="RefSeq" id="WP_169103335.1">
    <property type="nucleotide sequence ID" value="NZ_JABBVZ010000261.1"/>
</dbReference>
<protein>
    <recommendedName>
        <fullName evidence="1">RNA polymerase sigma-70 region 2 domain-containing protein</fullName>
    </recommendedName>
</protein>
<sequence>MATKSEPIDTVLRRVQIGDDDAFSQLMPHFAPWIQMTIGRWHLPGVASDDLWQVAWIGLWQATLQYQVEYGLNFRTWAIKVMRRRLSEFARGALRGKHQMLSLAVSMDADDWIEHPLTRHHTSAPSPEESVIDAETARERTMALLDGLSSYELRVARQMLKRVPLRSVKDFV</sequence>
<dbReference type="InterPro" id="IPR013325">
    <property type="entry name" value="RNA_pol_sigma_r2"/>
</dbReference>
<feature type="domain" description="RNA polymerase sigma-70 region 2" evidence="1">
    <location>
        <begin position="45"/>
        <end position="91"/>
    </location>
</feature>
<dbReference type="EMBL" id="JABBVZ010000261">
    <property type="protein sequence ID" value="NMP25143.1"/>
    <property type="molecule type" value="Genomic_DNA"/>
</dbReference>
<organism evidence="2 3">
    <name type="scientific">Sulfobacillus harzensis</name>
    <dbReference type="NCBI Taxonomy" id="2729629"/>
    <lineage>
        <taxon>Bacteria</taxon>
        <taxon>Bacillati</taxon>
        <taxon>Bacillota</taxon>
        <taxon>Clostridia</taxon>
        <taxon>Eubacteriales</taxon>
        <taxon>Clostridiales Family XVII. Incertae Sedis</taxon>
        <taxon>Sulfobacillus</taxon>
    </lineage>
</organism>
<name>A0A7Y0Q4B4_9FIRM</name>
<gene>
    <name evidence="2" type="ORF">HIJ39_22875</name>
</gene>
<reference evidence="2 3" key="1">
    <citation type="submission" date="2020-04" db="EMBL/GenBank/DDBJ databases">
        <authorList>
            <person name="Zhang R."/>
            <person name="Schippers A."/>
        </authorList>
    </citation>
    <scope>NUCLEOTIDE SEQUENCE [LARGE SCALE GENOMIC DNA]</scope>
    <source>
        <strain evidence="2 3">DSM 109850</strain>
    </source>
</reference>
<dbReference type="GO" id="GO:0003700">
    <property type="term" value="F:DNA-binding transcription factor activity"/>
    <property type="evidence" value="ECO:0007669"/>
    <property type="project" value="InterPro"/>
</dbReference>
<evidence type="ECO:0000313" key="2">
    <source>
        <dbReference type="EMBL" id="NMP25143.1"/>
    </source>
</evidence>
<dbReference type="GO" id="GO:0006352">
    <property type="term" value="P:DNA-templated transcription initiation"/>
    <property type="evidence" value="ECO:0007669"/>
    <property type="project" value="InterPro"/>
</dbReference>
<dbReference type="Pfam" id="PF04542">
    <property type="entry name" value="Sigma70_r2"/>
    <property type="match status" value="1"/>
</dbReference>
<evidence type="ECO:0000313" key="3">
    <source>
        <dbReference type="Proteomes" id="UP000533476"/>
    </source>
</evidence>
<proteinExistence type="predicted"/>
<dbReference type="Gene3D" id="1.10.1740.10">
    <property type="match status" value="1"/>
</dbReference>